<keyword evidence="4" id="KW-0378">Hydrolase</keyword>
<comment type="caution">
    <text evidence="4">The sequence shown here is derived from an EMBL/GenBank/DDBJ whole genome shotgun (WGS) entry which is preliminary data.</text>
</comment>
<feature type="domain" description="Bacterial type II secretion system protein E" evidence="3">
    <location>
        <begin position="134"/>
        <end position="342"/>
    </location>
</feature>
<dbReference type="InterPro" id="IPR050921">
    <property type="entry name" value="T4SS_GSP_E_ATPase"/>
</dbReference>
<protein>
    <submittedName>
        <fullName evidence="4">Helicase</fullName>
    </submittedName>
</protein>
<evidence type="ECO:0000256" key="1">
    <source>
        <dbReference type="ARBA" id="ARBA00006611"/>
    </source>
</evidence>
<keyword evidence="4" id="KW-0067">ATP-binding</keyword>
<accession>A0A2I1I3A1</accession>
<dbReference type="AlphaFoldDB" id="A0A2I1I3A1"/>
<dbReference type="OrthoDB" id="9810761at2"/>
<dbReference type="CDD" id="cd01130">
    <property type="entry name" value="VirB11-like_ATPase"/>
    <property type="match status" value="1"/>
</dbReference>
<dbReference type="InterPro" id="IPR027417">
    <property type="entry name" value="P-loop_NTPase"/>
</dbReference>
<dbReference type="PANTHER" id="PTHR30486:SF6">
    <property type="entry name" value="TYPE IV PILUS RETRACTATION ATPASE PILT"/>
    <property type="match status" value="1"/>
</dbReference>
<dbReference type="InterPro" id="IPR022399">
    <property type="entry name" value="TadA-like_ATPase"/>
</dbReference>
<evidence type="ECO:0000313" key="5">
    <source>
        <dbReference type="Proteomes" id="UP000234545"/>
    </source>
</evidence>
<evidence type="ECO:0000313" key="4">
    <source>
        <dbReference type="EMBL" id="PKY65600.1"/>
    </source>
</evidence>
<feature type="region of interest" description="Disordered" evidence="2">
    <location>
        <begin position="1"/>
        <end position="24"/>
    </location>
</feature>
<sequence>MFFTPHAPESAPRQKAQNSPEDGWRLSRQEIEERTLRHLATHGDLEKAVAESARPGAGVDEMRHLQERIRTLAQGTGPEVARLLAINGVTDVLINSTHAWIDRGFGLEEREFSHSTDTQTRALAVHMAAACGKRLDDASPIVDGTLEGGIRLHAVLPAPSASGTLISLRTPRARGMGLSEMEACGSVAPVVAQVLRALCARRANVLISGATGSGKTTLLSALLSLVPGDERIVCIEEIPELHPDHAHAVSLVERHPNVQGKGGISLSELVRAAMRMRPDRLILGECRGPEVRDVMLAFNTGHDGGWATLHANSAEDVPARLHALGGLAGLSDSAVINQSVAAFDAVIHMRRSAIKPQVSQPSDEAGSHTDASGVEQAQLPGRWVGQIGILKRQGGELVCELALEVSQDGTAHFDSAWPDIQRLCGLDGGAP</sequence>
<dbReference type="Pfam" id="PF00437">
    <property type="entry name" value="T2SSE"/>
    <property type="match status" value="1"/>
</dbReference>
<dbReference type="Gene3D" id="3.30.450.90">
    <property type="match status" value="1"/>
</dbReference>
<dbReference type="InterPro" id="IPR001482">
    <property type="entry name" value="T2SS/T4SS_dom"/>
</dbReference>
<proteinExistence type="inferred from homology"/>
<organism evidence="4 5">
    <name type="scientific">Schaalia turicensis</name>
    <dbReference type="NCBI Taxonomy" id="131111"/>
    <lineage>
        <taxon>Bacteria</taxon>
        <taxon>Bacillati</taxon>
        <taxon>Actinomycetota</taxon>
        <taxon>Actinomycetes</taxon>
        <taxon>Actinomycetales</taxon>
        <taxon>Actinomycetaceae</taxon>
        <taxon>Schaalia</taxon>
    </lineage>
</organism>
<dbReference type="RefSeq" id="WP_101628750.1">
    <property type="nucleotide sequence ID" value="NZ_PKKJ01000021.1"/>
</dbReference>
<comment type="similarity">
    <text evidence="1">Belongs to the GSP E family.</text>
</comment>
<name>A0A2I1I3A1_9ACTO</name>
<dbReference type="GO" id="GO:0016887">
    <property type="term" value="F:ATP hydrolysis activity"/>
    <property type="evidence" value="ECO:0007669"/>
    <property type="project" value="InterPro"/>
</dbReference>
<keyword evidence="4" id="KW-0347">Helicase</keyword>
<feature type="region of interest" description="Disordered" evidence="2">
    <location>
        <begin position="354"/>
        <end position="377"/>
    </location>
</feature>
<dbReference type="SUPFAM" id="SSF52540">
    <property type="entry name" value="P-loop containing nucleoside triphosphate hydrolases"/>
    <property type="match status" value="1"/>
</dbReference>
<dbReference type="Gene3D" id="3.40.50.300">
    <property type="entry name" value="P-loop containing nucleotide triphosphate hydrolases"/>
    <property type="match status" value="1"/>
</dbReference>
<reference evidence="4 5" key="1">
    <citation type="submission" date="2017-12" db="EMBL/GenBank/DDBJ databases">
        <title>Phylogenetic diversity of female urinary microbiome.</title>
        <authorList>
            <person name="Thomas-White K."/>
            <person name="Wolfe A.J."/>
        </authorList>
    </citation>
    <scope>NUCLEOTIDE SEQUENCE [LARGE SCALE GENOMIC DNA]</scope>
    <source>
        <strain evidence="4 5">UMB0250</strain>
    </source>
</reference>
<dbReference type="EMBL" id="PKKJ01000021">
    <property type="protein sequence ID" value="PKY65600.1"/>
    <property type="molecule type" value="Genomic_DNA"/>
</dbReference>
<dbReference type="PANTHER" id="PTHR30486">
    <property type="entry name" value="TWITCHING MOTILITY PROTEIN PILT"/>
    <property type="match status" value="1"/>
</dbReference>
<evidence type="ECO:0000259" key="3">
    <source>
        <dbReference type="Pfam" id="PF00437"/>
    </source>
</evidence>
<keyword evidence="4" id="KW-0547">Nucleotide-binding</keyword>
<dbReference type="GO" id="GO:0004386">
    <property type="term" value="F:helicase activity"/>
    <property type="evidence" value="ECO:0007669"/>
    <property type="project" value="UniProtKB-KW"/>
</dbReference>
<evidence type="ECO:0000256" key="2">
    <source>
        <dbReference type="SAM" id="MobiDB-lite"/>
    </source>
</evidence>
<dbReference type="NCBIfam" id="TIGR03819">
    <property type="entry name" value="heli_sec_ATPase"/>
    <property type="match status" value="1"/>
</dbReference>
<dbReference type="Proteomes" id="UP000234545">
    <property type="component" value="Unassembled WGS sequence"/>
</dbReference>
<gene>
    <name evidence="4" type="ORF">CYJ25_08695</name>
</gene>